<evidence type="ECO:0000313" key="2">
    <source>
        <dbReference type="EMBL" id="KAF6002629.1"/>
    </source>
</evidence>
<reference evidence="2 3" key="1">
    <citation type="journal article" date="2020" name="J. Phycol.">
        <title>Comparative genome analysis reveals Cyanidiococcus gen. nov., a new extremophilic red algal genus sister to Cyanidioschyzon (Cyanidioschyzonaceae, Rhodophyta).</title>
        <authorList>
            <person name="Liu S.-L."/>
            <person name="Chiang Y.-R."/>
            <person name="Yoon H.S."/>
            <person name="Fu H.-Y."/>
        </authorList>
    </citation>
    <scope>NUCLEOTIDE SEQUENCE [LARGE SCALE GENOMIC DNA]</scope>
    <source>
        <strain evidence="2 3">THAL066</strain>
    </source>
</reference>
<gene>
    <name evidence="2" type="ORF">F1559_000664</name>
</gene>
<name>A0A7J7IIX2_9RHOD</name>
<organism evidence="2 3">
    <name type="scientific">Cyanidiococcus yangmingshanensis</name>
    <dbReference type="NCBI Taxonomy" id="2690220"/>
    <lineage>
        <taxon>Eukaryota</taxon>
        <taxon>Rhodophyta</taxon>
        <taxon>Bangiophyceae</taxon>
        <taxon>Cyanidiales</taxon>
        <taxon>Cyanidiaceae</taxon>
        <taxon>Cyanidiococcus</taxon>
    </lineage>
</organism>
<dbReference type="AlphaFoldDB" id="A0A7J7IIX2"/>
<proteinExistence type="predicted"/>
<dbReference type="Proteomes" id="UP000530660">
    <property type="component" value="Unassembled WGS sequence"/>
</dbReference>
<comment type="caution">
    <text evidence="2">The sequence shown here is derived from an EMBL/GenBank/DDBJ whole genome shotgun (WGS) entry which is preliminary data.</text>
</comment>
<evidence type="ECO:0000313" key="3">
    <source>
        <dbReference type="Proteomes" id="UP000530660"/>
    </source>
</evidence>
<accession>A0A7J7IIX2</accession>
<keyword evidence="3" id="KW-1185">Reference proteome</keyword>
<protein>
    <submittedName>
        <fullName evidence="2">Uncharacterized protein</fullName>
    </submittedName>
</protein>
<dbReference type="EMBL" id="VWRR01000009">
    <property type="protein sequence ID" value="KAF6002629.1"/>
    <property type="molecule type" value="Genomic_DNA"/>
</dbReference>
<evidence type="ECO:0000256" key="1">
    <source>
        <dbReference type="SAM" id="MobiDB-lite"/>
    </source>
</evidence>
<feature type="region of interest" description="Disordered" evidence="1">
    <location>
        <begin position="1"/>
        <end position="25"/>
    </location>
</feature>
<sequence length="99" mass="11266">MSAVRCRNTSTTLQTDPPYRAPASQTEVYVSSSGADIERVRKRRDLKDRELILLSSQSPAVYRVRCNAIVPERIELFVPALLSLRSTALPRTVCERFRE</sequence>